<sequence>MGFIIKIILTGIAAFFLAQFIPDIYLDGIGSAIILALVLALLNAIVRPILVFLTIPITFMTLGLFLLVINVIILYLADYLIDGFELRSILGALLFSLAMSVITTIIDFVRK</sequence>
<accession>A0ABP8F7S9</accession>
<keyword evidence="3" id="KW-1185">Reference proteome</keyword>
<dbReference type="PANTHER" id="PTHR37309">
    <property type="entry name" value="SLR0284 PROTEIN"/>
    <property type="match status" value="1"/>
</dbReference>
<evidence type="ECO:0000313" key="3">
    <source>
        <dbReference type="Proteomes" id="UP001501844"/>
    </source>
</evidence>
<evidence type="ECO:0000313" key="2">
    <source>
        <dbReference type="EMBL" id="GAA4297129.1"/>
    </source>
</evidence>
<keyword evidence="1" id="KW-1133">Transmembrane helix</keyword>
<feature type="transmembrane region" description="Helical" evidence="1">
    <location>
        <begin position="32"/>
        <end position="50"/>
    </location>
</feature>
<dbReference type="InterPro" id="IPR007165">
    <property type="entry name" value="Phage_holin_4_2"/>
</dbReference>
<dbReference type="Pfam" id="PF04020">
    <property type="entry name" value="Phage_holin_4_2"/>
    <property type="match status" value="1"/>
</dbReference>
<dbReference type="RefSeq" id="WP_345161892.1">
    <property type="nucleotide sequence ID" value="NZ_BAABGX010000001.1"/>
</dbReference>
<feature type="transmembrane region" description="Helical" evidence="1">
    <location>
        <begin position="7"/>
        <end position="26"/>
    </location>
</feature>
<dbReference type="Proteomes" id="UP001501844">
    <property type="component" value="Unassembled WGS sequence"/>
</dbReference>
<keyword evidence="1" id="KW-0812">Transmembrane</keyword>
<comment type="caution">
    <text evidence="2">The sequence shown here is derived from an EMBL/GenBank/DDBJ whole genome shotgun (WGS) entry which is preliminary data.</text>
</comment>
<organism evidence="2 3">
    <name type="scientific">Nibribacter koreensis</name>
    <dbReference type="NCBI Taxonomy" id="1084519"/>
    <lineage>
        <taxon>Bacteria</taxon>
        <taxon>Pseudomonadati</taxon>
        <taxon>Bacteroidota</taxon>
        <taxon>Cytophagia</taxon>
        <taxon>Cytophagales</taxon>
        <taxon>Hymenobacteraceae</taxon>
        <taxon>Nibribacter</taxon>
    </lineage>
</organism>
<feature type="transmembrane region" description="Helical" evidence="1">
    <location>
        <begin position="89"/>
        <end position="109"/>
    </location>
</feature>
<dbReference type="PANTHER" id="PTHR37309:SF1">
    <property type="entry name" value="SLR0284 PROTEIN"/>
    <property type="match status" value="1"/>
</dbReference>
<feature type="transmembrane region" description="Helical" evidence="1">
    <location>
        <begin position="57"/>
        <end position="77"/>
    </location>
</feature>
<keyword evidence="1" id="KW-0472">Membrane</keyword>
<proteinExistence type="predicted"/>
<dbReference type="EMBL" id="BAABGX010000001">
    <property type="protein sequence ID" value="GAA4297129.1"/>
    <property type="molecule type" value="Genomic_DNA"/>
</dbReference>
<reference evidence="3" key="1">
    <citation type="journal article" date="2019" name="Int. J. Syst. Evol. Microbiol.">
        <title>The Global Catalogue of Microorganisms (GCM) 10K type strain sequencing project: providing services to taxonomists for standard genome sequencing and annotation.</title>
        <authorList>
            <consortium name="The Broad Institute Genomics Platform"/>
            <consortium name="The Broad Institute Genome Sequencing Center for Infectious Disease"/>
            <person name="Wu L."/>
            <person name="Ma J."/>
        </authorList>
    </citation>
    <scope>NUCLEOTIDE SEQUENCE [LARGE SCALE GENOMIC DNA]</scope>
    <source>
        <strain evidence="3">JCM 17917</strain>
    </source>
</reference>
<protein>
    <submittedName>
        <fullName evidence="2">Phage holin family protein</fullName>
    </submittedName>
</protein>
<gene>
    <name evidence="2" type="ORF">GCM10023183_04440</name>
</gene>
<evidence type="ECO:0000256" key="1">
    <source>
        <dbReference type="SAM" id="Phobius"/>
    </source>
</evidence>
<name>A0ABP8F7S9_9BACT</name>